<dbReference type="EMBL" id="BSXW01000365">
    <property type="protein sequence ID" value="GMF20117.1"/>
    <property type="molecule type" value="Genomic_DNA"/>
</dbReference>
<dbReference type="Pfam" id="PF14240">
    <property type="entry name" value="YHYH"/>
    <property type="match status" value="1"/>
</dbReference>
<dbReference type="PANTHER" id="PTHR30289:SF1">
    <property type="entry name" value="PEBP (PHOSPHATIDYLETHANOLAMINE-BINDING PROTEIN) FAMILY PROTEIN"/>
    <property type="match status" value="1"/>
</dbReference>
<dbReference type="Proteomes" id="UP001165083">
    <property type="component" value="Unassembled WGS sequence"/>
</dbReference>
<feature type="domain" description="YHYH" evidence="2">
    <location>
        <begin position="4460"/>
        <end position="4565"/>
    </location>
</feature>
<evidence type="ECO:0000259" key="2">
    <source>
        <dbReference type="Pfam" id="PF14240"/>
    </source>
</evidence>
<accession>A0A9W6WWB1</accession>
<reference evidence="3" key="1">
    <citation type="submission" date="2023-04" db="EMBL/GenBank/DDBJ databases">
        <title>Phytophthora lilii NBRC 32176.</title>
        <authorList>
            <person name="Ichikawa N."/>
            <person name="Sato H."/>
            <person name="Tonouchi N."/>
        </authorList>
    </citation>
    <scope>NUCLEOTIDE SEQUENCE</scope>
    <source>
        <strain evidence="3">NBRC 32176</strain>
    </source>
</reference>
<comment type="caution">
    <text evidence="3">The sequence shown here is derived from an EMBL/GenBank/DDBJ whole genome shotgun (WGS) entry which is preliminary data.</text>
</comment>
<protein>
    <submittedName>
        <fullName evidence="3">Unnamed protein product</fullName>
    </submittedName>
</protein>
<evidence type="ECO:0000256" key="1">
    <source>
        <dbReference type="SAM" id="SignalP"/>
    </source>
</evidence>
<dbReference type="OrthoDB" id="536979at2759"/>
<evidence type="ECO:0000313" key="4">
    <source>
        <dbReference type="Proteomes" id="UP001165083"/>
    </source>
</evidence>
<name>A0A9W6WWB1_9STRA</name>
<dbReference type="Gene3D" id="2.60.120.260">
    <property type="entry name" value="Galactose-binding domain-like"/>
    <property type="match status" value="1"/>
</dbReference>
<feature type="chain" id="PRO_5040849884" evidence="1">
    <location>
        <begin position="22"/>
        <end position="5449"/>
    </location>
</feature>
<dbReference type="PANTHER" id="PTHR30289">
    <property type="entry name" value="UNCHARACTERIZED PROTEIN YBCL-RELATED"/>
    <property type="match status" value="1"/>
</dbReference>
<keyword evidence="4" id="KW-1185">Reference proteome</keyword>
<keyword evidence="1" id="KW-0732">Signal</keyword>
<gene>
    <name evidence="3" type="ORF">Plil01_000778200</name>
</gene>
<sequence length="5449" mass="583078">MVFRKQLYLLVLVLLFVPVIPIEPVPQAADADAVVNAGTYKNIRLDANLLIPDGGELLLNIQVPHEPIQIKPKGPAKVVRVYSDHVDGKFGVGEVINIFVQFTSPVKVSGSGTPYLVLKTGCHATSCHVKEIQRLRCLATKGKFSVGFGTQKVGNIPWDATAKVFAAYLRRMNRIDKVSVKYSIDEDRACTFFGNNITITFDSMNIAGTDGDLVELTGDATNAAGDGVVLEHIMYTPSVTTTAWEIQKGVLVPDRKANFVAQTAPDTLQFGYTVQTGDNTTKLEYANSDSLSLSLRAVGGVRIVNNDATNALANTILPPPGFAGDWERGLGISLSKNSALEIDVTPPYVKTVTSPHEDGTFGIGEEILVHVTFSQPVVVTGLPTVVLETGAVDRIIPFNQVVAGNIVEFKYIVQSMDTSPDLTYTGTSALQLNGGSIKRKSTTPTTNAVLKLPVNGESGSLSVNKNIVVDTSNPKVVSVTTTAADGTYTAGDAIPVVVTFDTPVQVSGTPQLLVSTGTVDLFPGQFVVAAPALSSTKTIVFPSYKLGLSTQSSKGLQFRIDGQILTVDSVLGDEVTMVETYTGTKVDPGISLNRANLPIYTPGYRPAKYTSGSGTKVLIFTYVVQIGDVSSRLGYISTSALQVGTGSIKRLSTTPFTNADLTLSTPGSAGSLRASSAIVINTDAPQISKVKAITRDGVYKAGDSIFFEIIFTLPVVVSPMASVVTNVASAEIERVAVFYDGSGTTSLKFKFDCLEDDQVAVFDYKSANSLRASYGSVLGWIRRKSGSPMLPAVLDLPGAGISSKGISISQGCEIVEDVSTSHEEGTYGVGESIDLLVTYSTSVNVDVTGGTPTLLTTTGSSAVYQSGTGTKNLVFNYVVQEADISGQLVYPDRFSLRTNGAIITGVTSTALSSTLLPLPDRSQLQSKDNLFVQTSPPVVLSVSTRVQDQVITVGDTIVLSTTFNYPIYVPPLSVGAGVPALVLNVGASDGLIATYVAVQDYAAYFSFTVNAGQSTSKLAYNGRTALKCVGGKGLNKDSAQNAGPPSAAILNNRLFLSWAEVSSTTSSQQIRVKSFDLQKFPPPSSFEDGGGTSSSVNFASGMDATSPRLVVLFSKLYALWTEASTSTNNPTQIRAAVLSSRSNQYSAAQWVFVDNKPVNSLGINKMTTANAATPHAVILNAKLYAAWHESVAGGTQIRVAVYNGIDTAPSWAFVDGNQNTRGINYAAFQSAQNVRLCACASKASSVKILYAAWEETITATGISQIRVAIQTGTDTIPVWRFIDGNGVNGLNYDVQKAAKAPSIQCVGNANVVVGWHEAITGSSSVILVKKFNGDLVSPQWTRLDNGKALNFDSSQMAQNVRLAVQSIGPIETLFAIWEEVDSSTTASQIRVAKLLATGSWKFQDGGMKVSRLNDDITHAASQPILTFGQMQENVFSVWQEVHTNGKINIRSSMLSAAVKEWQPLNQGCVLRQSTTSVTPATLLLPELNTPGALDFDHSIRIETSQPLVDSVSLAGDIYSSITFVNSIQTIDVFNVASVTQGEYKLIYGDTMETSCISWNAPATGTGSVQSALQSIPGLALKVAVTQDTSAFHDGYRYTIAFSFPSMGLLPLQVKNIPDPKCKKFTCASSARLACNVGLVQPNQNSDTRTAAGVVDAVVRFSFPVVEFDVGINMASPVLGGGIRLSYGDFSTGVGVGKILTTECIQLLPNNEDGVHEMLSKLNSLDIINTIGIRSIERRTLRNGYRYVVEFRNSGDMLDLVSADSSSCPAVTGSTQTIDISARSEILTGEFKVQLGDVKSGCIPWSIRSAGPSNSMEAFVKNLESDREIPLRVVKDPSVYTFGARYYLSFLSEVDTKKPLLAFTDPGCAAFSCKDSNGAAGTCTGLSVTSNAGFQVARAASDAISFRYLVQSSDEATSLTYKSTTSLSGTILRYSMNPTLAATLILPKPPAALLSHDGLSTLAVVRSDKIPVVSRVYSSTIDGTYTAGDVIIVLVQFSDTVEVEGQPVLELNSNGEAIYASGSGTKVLRFYYEVQSGDSSADLNYASVAALRTFTIPISKICCALCSGSGVDADTTLPALASPKSLAGNNALVIDTTIPTITKVSSSRPNTPVGGDAYGPGDIVDIVVTFSTNVVVSGIPSVALNSGGIASFTYAGYRQLLDIGVDAVVPVTSGQFAISYNGEMSGCIDYDDPDSTAATSLKSRLLEFEELVRIGIVSVTMTSKKNGNRFEIIFDSTKVVDVPLAIDLVISDMCDPLQPSSTVQEALVARSMDDQVVFHYTVGVGDSATVLDIISTCTSVSLDGGKASILRRAASPVIVASVVLPTVNTPQSLGQTKTLKVDGTPARIIDIISDSASNVYGVGFPAVASPSTVAPGEILFHFVFSRPVAVVGSPSVELATGSLRPSGIFIPNRFARFVSQPQPNQAAFLYHIETDDYSPNLAFASSTVLNGADISCVASTMSVKATLDLPRVTMSNVVIKIDAFSVPATVKLASTHEDGVYGAGELIEIHVTFSKQVVLLSGLNRDQDWHARYPIALEFKNNIYVMWTERDDMHTPTKSFLYLRVFSSSTIDTVSTASTAPINRLPNTFIEKVAMTVWKENLYAAWDEGGLLYCAVFEGLASTVPWTLIPNMGANKNIVMTASDPVLIVFNLELVMIWREKSLPVGSSGLVGQIRVAVRNDDNDAPLWIFHDGNQFDRGINKNPLMDADDPSSIVYRGRLYVSWSEMNEDGAYEIAVARRNIQTRDYSTWTYLNALPSTYPAYSFLSAHRPQFAVRRRGIEDMALIISWYRDTVTSNISEVVTGQVLDLDWEAFVTGSIPQTINALPNTTSKSVNPNTIEQTFATCGNSVYSSWLDLEDNDDGSAAYHVKFAVLPIGMDIYTGWTRVEKQSNFNHNPKRDAVDLAMVCSTSSDGIPRAGLVWTEYDGYSIKLRFRHYSVVPRTPGTTSITYGETIAGAPLLLLATQSNPLGYAACIDKSGFTTTVLSFTYIVQSGESSPKLEIAGNDALTLNGAVIRDVYGNDPDFTLFPDAANLRSLSYNNRLAIDTTAPIVASVTSKNPSGDYGVGELIQILITFTHPVVVIEGNSASPPMLSLRTDELHLLTSSQGVATYVGGSGSSTLTFEYTTSQQDYCENLDYLETASLALNGTSWAIKRNATRPTTDAILTLPPPKTPNSLSGSRTLTIKPTQPTVLEVTSSTADGTYFPGDTVLVDVVFSLPVVVFGFPVLLLETGGDIPTKAPLVSGNGTAKLTFKYDISIGDFSALLDVVDDRLGDDKAYFVMSLRLAGYSEIKRASTNPYTTAITALPAPGLVGSLSFVKRIVIESTAPSVIDIRSPVADGTYDIGEQIDVLIVFSQKVVVIGIPELLLNVPSEYTRTAVYADGSGSNILRFSYIPKEGDNSLNVALDILDKNSLTLRPVLAGKEFLQEPAQILCHSSKPILGANIMLPVPGVAVRADAVLSLVGNNRKIFVRTDGFRVKTLQADVPSGVYFPGQQIVISVIFSGSVIVQGSPRLKLNANTATYATYAGGTGTSQLQFQYVVAVGDGCTVLEAASQNALELNGGVISDSDGIYVPLRLGAPSKPGSLSANYQIEITSIPPAVKRVFCKDSDGSYGVGDTLHFAVEFSQKAVLPNPQVGPSPSLLLQFDGGTRAAAYVSGDKTNTFVFTLQVVNGDSSLLLDYVSKNALTGTILALSTSPTTTVNLELPTPGRDGSLSGLSSISVISTPPSVVDVHGNSRNGTYGLNDVIRFHVRFSFPVYVSSVSAPSCSLTLSIGDVEFRRALYAGGSTTTQLEFQYTVEAGDHSARLDYTGANSLQCVILQSTAAPLLQATNTLPLPGSKGSLSFTSALRVDASSPRVTSVSSGLANGVYGAGQIIDITIAFSEAVLVPSDAVPRLRLAIASNAAADALLDSHLEPFATYIAGSGTNVLKFVYSTREGDVALPLEYSGIDALSLTPQSAQLTATGAEQKKYRFASLRLPVPGATGSLSNNRDIHIDTIEPPRVISVGSPLPDGIYTAGDTISISITFSAPVTVTGPQPTLMLDTGNPDANTQKKAIYVSGSGTPVLLFDYQVQVGDNIDRLDYTSCPISERTSSKYYKWNKVVICSSTANALQLGGVGSSIKRLSTFPVTGALLDLPEVNKWAELRFATTSDDVIYVPQIEPTTGIAEADLTLIPPLVNEFSISHQRSAINIYSNGIPSHTSKLHASITKSKYFIELQRFPTQQSQPLNLSHVPDRFIGIFLNGILFKNSNKSAHATDECGGAIDLDGRYFYIDLPTCYLAAAREPREAAAGGTGPRPPSIIVGYALDGFPVYGYYDENGKLPNDLDECHGRIRQNGQYGYHLVPDDASASPFMPCLKGIGSTVTSLSKLAVFRVPADITAIEGLSLSELTRFDSFVIDENPIPLYPTAWLNPDNVAVTYTSTTVIVRSTGVPPVGSSFGPFPNVYNRFSIHEQDYVFQFPRHPALSATSTSLPRDAPIGVMVNGVPFFSANSDVYGGSVLDSSNTAYVLLDKCNGLVDAGGDYRYYGSPDCLLEELGDKAGQPSPLVGFAFDGFPLYGPYGENGQAPSDLDSCNGRIGDDGTYRYHVTLGAPYLLGCFRGSPATSKKDLDAAGDIYRSLSYAHALRLNTDRPRVVHVYTNKRPGVYVAGESVDVVVEWSTPTKVDTSGGLPSLSILNSSRVATYDPSRSTSTLSSFLFTVKPDDATLEDFSYDAHIAIQLNGGRITRLAKLPVIDADLELIPIDLDDIDLIRTRTSGLSSKFQLVRDLRVELRGLYHPRAQDLRARIYHGNRESTIFDCCCAPRDAFGLPDEPDVLTNRAQLASEQRNPTSGVGWDYSFRDFEGVKNLALGGGATALQSSISGTCGPMNAIDGRIRGVTVATQTVARTLPANEVNESAWWELRLVDISIIGTVRIWVADDNPSVGVNVYSLQVDSSDGISAVTGDFTLVFTTADGQEQLETGPISYNAVAMISDENARVTAQGVGRGESIQAKIAALGGIVPRLLISREPRDPALSRHGSFIWHITFLDNPRPESAAEGTIPPILAVGVNNVCDGSGIIRLAPPLSIGDNSDPIVYQAEESSLPSASTSVRETEQSMFPFWVMLFDNPAIMGIESFADAYDRAIFSYRVDSKQSNRSVISIVPPLGTTAQYVRLVAELPRGVLSIAEVEVFAEQNYVLSQYSGGTPVRTAYHPGGATWSPEESFRYTFGGMPSEGTWTLAIADVKLNGSSQTPRVNATAGGISDWMLDITNQAGETVSYFMDFQAQLHALPRHGTLYVALDETEQDHLDVDGNGILDSIEADAYLRRYSPNSYSDLPTNHRDRELKQFLLNYEDFGGVQVLRDPSERQLRLPSLVCDAECLAALKLDPYFYVGLEGDRALKLLRVVGDRVIKYVPDTGFRGIDAFTFSVAITGHESRVLGTIQLTVKDCEDEACRMSSFFLDHSAR</sequence>
<proteinExistence type="predicted"/>
<dbReference type="InterPro" id="IPR025924">
    <property type="entry name" value="YHYH_dom"/>
</dbReference>
<evidence type="ECO:0000313" key="3">
    <source>
        <dbReference type="EMBL" id="GMF20117.1"/>
    </source>
</evidence>
<feature type="signal peptide" evidence="1">
    <location>
        <begin position="1"/>
        <end position="21"/>
    </location>
</feature>
<organism evidence="3 4">
    <name type="scientific">Phytophthora lilii</name>
    <dbReference type="NCBI Taxonomy" id="2077276"/>
    <lineage>
        <taxon>Eukaryota</taxon>
        <taxon>Sar</taxon>
        <taxon>Stramenopiles</taxon>
        <taxon>Oomycota</taxon>
        <taxon>Peronosporomycetes</taxon>
        <taxon>Peronosporales</taxon>
        <taxon>Peronosporaceae</taxon>
        <taxon>Phytophthora</taxon>
    </lineage>
</organism>